<dbReference type="EMBL" id="JABXXV010000002">
    <property type="protein sequence ID" value="NVN46225.1"/>
    <property type="molecule type" value="Genomic_DNA"/>
</dbReference>
<organism evidence="2 3">
    <name type="scientific">Asaia spathodeae</name>
    <dbReference type="NCBI Taxonomy" id="657016"/>
    <lineage>
        <taxon>Bacteria</taxon>
        <taxon>Pseudomonadati</taxon>
        <taxon>Pseudomonadota</taxon>
        <taxon>Alphaproteobacteria</taxon>
        <taxon>Acetobacterales</taxon>
        <taxon>Acetobacteraceae</taxon>
        <taxon>Asaia</taxon>
    </lineage>
</organism>
<dbReference type="SUPFAM" id="SSF51294">
    <property type="entry name" value="Hedgehog/intein (Hint) domain"/>
    <property type="match status" value="1"/>
</dbReference>
<keyword evidence="3" id="KW-1185">Reference proteome</keyword>
<accession>A0ABX2P2S5</accession>
<comment type="caution">
    <text evidence="2">The sequence shown here is derived from an EMBL/GenBank/DDBJ whole genome shotgun (WGS) entry which is preliminary data.</text>
</comment>
<dbReference type="RefSeq" id="WP_267311616.1">
    <property type="nucleotide sequence ID" value="NZ_JABXXV010000002.1"/>
</dbReference>
<dbReference type="Gene3D" id="2.170.16.10">
    <property type="entry name" value="Hedgehog/Intein (Hint) domain"/>
    <property type="match status" value="1"/>
</dbReference>
<evidence type="ECO:0000313" key="2">
    <source>
        <dbReference type="EMBL" id="NVN46225.1"/>
    </source>
</evidence>
<evidence type="ECO:0000313" key="3">
    <source>
        <dbReference type="Proteomes" id="UP001516351"/>
    </source>
</evidence>
<proteinExistence type="predicted"/>
<dbReference type="Proteomes" id="UP001516351">
    <property type="component" value="Unassembled WGS sequence"/>
</dbReference>
<sequence>MAGTNFVISSGMMNELHFFSANITVKSGGALSGGWALSCVTVLESGGRALDEGFGAGKVTMQPTALISGGSFYSSVTVSALSGATLTDCTMDSGVTVSCATGALVTGLTSNAGTIIGGTVAGVGSVETVTGSVQNQTVASGATIAVNSGGLIAGSVSLQEGASADLSGPVGGTVNLAGTSYATVTLSAGAMPTTLITGFNGASESLSDQIKIAGLVKGDIASVITGTDVLMLILKDGRILTLNVQGIQNTGVSVLETDDGITLVVCYLAGTRIETQEGVVPVEMLRVGDLISAVVDGKKELREIIWTGRGHCEVDTEKSDDYAGYPVCIRKNALGDNQPLRDLYVTSEHCLHIDGRFIPARMLVNGQTICYDRSQSSYDFFHFETRHHSIVIAEGVLSESYLDTGNRALFGAQAGSVPHEISRKTWVKDAAAPLGTDRAFVEPIYRKIASRINGNESFLPKTVSDADLYLQTECGQIIRAVRVAGAKHVFLLPSSARFVSIRSRASRPCDVIGPFVDDRRTLGVRVGQVLLFVAGRIVECRQHLEPSEICGWHSYEGNTSRWTNGEGFLSLEESMGDELRLLSLELLEAGPYLDVKGVTGAQSYLNAV</sequence>
<gene>
    <name evidence="2" type="ORF">HW542_05310</name>
</gene>
<evidence type="ECO:0000259" key="1">
    <source>
        <dbReference type="Pfam" id="PF13403"/>
    </source>
</evidence>
<name>A0ABX2P2S5_9PROT</name>
<dbReference type="InterPro" id="IPR028992">
    <property type="entry name" value="Hedgehog/Intein_dom"/>
</dbReference>
<reference evidence="2 3" key="1">
    <citation type="submission" date="2020-06" db="EMBL/GenBank/DDBJ databases">
        <title>Synonyms of Asaia species.</title>
        <authorList>
            <person name="Sombolestani A."/>
        </authorList>
    </citation>
    <scope>NUCLEOTIDE SEQUENCE [LARGE SCALE GENOMIC DNA]</scope>
    <source>
        <strain evidence="2 3">LMG 27047</strain>
    </source>
</reference>
<protein>
    <submittedName>
        <fullName evidence="2">Hint domain-containing protein</fullName>
    </submittedName>
</protein>
<dbReference type="InterPro" id="IPR036844">
    <property type="entry name" value="Hint_dom_sf"/>
</dbReference>
<dbReference type="Pfam" id="PF13403">
    <property type="entry name" value="Hint_2"/>
    <property type="match status" value="1"/>
</dbReference>
<feature type="domain" description="Hedgehog/Intein (Hint)" evidence="1">
    <location>
        <begin position="265"/>
        <end position="404"/>
    </location>
</feature>